<evidence type="ECO:0000256" key="3">
    <source>
        <dbReference type="ARBA" id="ARBA00022729"/>
    </source>
</evidence>
<dbReference type="Proteomes" id="UP000297613">
    <property type="component" value="Unassembled WGS sequence"/>
</dbReference>
<keyword evidence="2" id="KW-0313">Glucose metabolism</keyword>
<feature type="transmembrane region" description="Helical" evidence="4">
    <location>
        <begin position="18"/>
        <end position="34"/>
    </location>
</feature>
<organism evidence="6 7">
    <name type="scientific">Leptospira yasudae</name>
    <dbReference type="NCBI Taxonomy" id="2202201"/>
    <lineage>
        <taxon>Bacteria</taxon>
        <taxon>Pseudomonadati</taxon>
        <taxon>Spirochaetota</taxon>
        <taxon>Spirochaetia</taxon>
        <taxon>Leptospirales</taxon>
        <taxon>Leptospiraceae</taxon>
        <taxon>Leptospira</taxon>
    </lineage>
</organism>
<dbReference type="SUPFAM" id="SSF75011">
    <property type="entry name" value="3-carboxy-cis,cis-mucoante lactonizing enzyme"/>
    <property type="match status" value="1"/>
</dbReference>
<evidence type="ECO:0000313" key="7">
    <source>
        <dbReference type="Proteomes" id="UP000297613"/>
    </source>
</evidence>
<keyword evidence="3" id="KW-0732">Signal</keyword>
<evidence type="ECO:0000256" key="4">
    <source>
        <dbReference type="SAM" id="Phobius"/>
    </source>
</evidence>
<keyword evidence="4" id="KW-0472">Membrane</keyword>
<proteinExistence type="inferred from homology"/>
<evidence type="ECO:0000259" key="5">
    <source>
        <dbReference type="Pfam" id="PF13205"/>
    </source>
</evidence>
<dbReference type="InterPro" id="IPR015943">
    <property type="entry name" value="WD40/YVTN_repeat-like_dom_sf"/>
</dbReference>
<dbReference type="Gene3D" id="2.130.10.10">
    <property type="entry name" value="YVTN repeat-like/Quinoprotein amine dehydrogenase"/>
    <property type="match status" value="2"/>
</dbReference>
<evidence type="ECO:0000313" key="6">
    <source>
        <dbReference type="EMBL" id="TGL84045.1"/>
    </source>
</evidence>
<evidence type="ECO:0000256" key="2">
    <source>
        <dbReference type="ARBA" id="ARBA00022526"/>
    </source>
</evidence>
<dbReference type="PANTHER" id="PTHR30344:SF1">
    <property type="entry name" value="6-PHOSPHOGLUCONOLACTONASE"/>
    <property type="match status" value="1"/>
</dbReference>
<comment type="caution">
    <text evidence="6">The sequence shown here is derived from an EMBL/GenBank/DDBJ whole genome shotgun (WGS) entry which is preliminary data.</text>
</comment>
<reference evidence="6 7" key="1">
    <citation type="journal article" date="2019" name="PLoS Negl. Trop. Dis.">
        <title>Revisiting the worldwide diversity of Leptospira species in the environment.</title>
        <authorList>
            <person name="Vincent A.T."/>
            <person name="Schiettekatte O."/>
            <person name="Bourhy P."/>
            <person name="Veyrier F.J."/>
            <person name="Picardeau M."/>
        </authorList>
    </citation>
    <scope>NUCLEOTIDE SEQUENCE [LARGE SCALE GENOMIC DNA]</scope>
    <source>
        <strain evidence="6 7">201702445</strain>
    </source>
</reference>
<dbReference type="EMBL" id="RQGM01000043">
    <property type="protein sequence ID" value="TGL84045.1"/>
    <property type="molecule type" value="Genomic_DNA"/>
</dbReference>
<dbReference type="InterPro" id="IPR050282">
    <property type="entry name" value="Cycloisomerase_2"/>
</dbReference>
<evidence type="ECO:0000256" key="1">
    <source>
        <dbReference type="ARBA" id="ARBA00005564"/>
    </source>
</evidence>
<keyword evidence="2" id="KW-0119">Carbohydrate metabolism</keyword>
<sequence length="523" mass="55752">MEINNKLKIIKRTFKNRNTFRVFLILYSFCIFFYDCRPTFDLSACDPTSEAFKQSLALKLAFNDPTGDVCGYRLGRKINPNLKVFQQTPASGLTSVSRGTGIELTFSEKMNSETLTAQSTAGTCSGSVQVSYDDFASCIEGNLDLAQNPKIIFNPSKVLRSGTQYKLRVTTDALNEQGERMASNYTSSGGFGTSGAWAYVSNYQNSQIWLFTMDPNTGLLQTRTTVFMNTTSGVSSMAIHPSGKFLFATMASEITTYRIDASSGDITFASTYSVASPSKIVIEPTGKFAFVTGAAANTIYYFKIDPTTGALSPNIVPGLGAFTSPQAICLNPAGNSLFVSMNGGGGILFFGLDSTGIPSARSNTPYAAGSVFLKTDPSGEHLYSVNNTTNNVDLFTIDYTNGLLSAGATYNTMLTQPTSIDFDPAGKFAFISNYASATTNIVIPTRNSSSGVLNVWGSAITSSMGTQNVILDSSGKYAFSTESTGNVVNLYTVDTINGSVSPNIPNIAGAGPGNPGPYAILIY</sequence>
<dbReference type="GO" id="GO:0017057">
    <property type="term" value="F:6-phosphogluconolactonase activity"/>
    <property type="evidence" value="ECO:0007669"/>
    <property type="project" value="TreeGrafter"/>
</dbReference>
<dbReference type="Pfam" id="PF10282">
    <property type="entry name" value="Lactonase"/>
    <property type="match status" value="2"/>
</dbReference>
<feature type="domain" description="SbsA Ig-like" evidence="5">
    <location>
        <begin position="82"/>
        <end position="186"/>
    </location>
</feature>
<dbReference type="InterPro" id="IPR032812">
    <property type="entry name" value="SbsA_Ig"/>
</dbReference>
<dbReference type="GO" id="GO:0006006">
    <property type="term" value="P:glucose metabolic process"/>
    <property type="evidence" value="ECO:0007669"/>
    <property type="project" value="UniProtKB-KW"/>
</dbReference>
<dbReference type="PANTHER" id="PTHR30344">
    <property type="entry name" value="6-PHOSPHOGLUCONOLACTONASE-RELATED"/>
    <property type="match status" value="1"/>
</dbReference>
<dbReference type="InterPro" id="IPR019405">
    <property type="entry name" value="Lactonase_7-beta_prop"/>
</dbReference>
<dbReference type="Pfam" id="PF13205">
    <property type="entry name" value="Big_5"/>
    <property type="match status" value="1"/>
</dbReference>
<name>A0A6N4QX47_9LEPT</name>
<protein>
    <recommendedName>
        <fullName evidence="5">SbsA Ig-like domain-containing protein</fullName>
    </recommendedName>
</protein>
<gene>
    <name evidence="6" type="ORF">EHQ83_11715</name>
</gene>
<dbReference type="AlphaFoldDB" id="A0A6N4QX47"/>
<accession>A0A6N4QX47</accession>
<keyword evidence="4" id="KW-0812">Transmembrane</keyword>
<comment type="similarity">
    <text evidence="1">Belongs to the cycloisomerase 2 family.</text>
</comment>
<keyword evidence="4" id="KW-1133">Transmembrane helix</keyword>